<dbReference type="InterPro" id="IPR001753">
    <property type="entry name" value="Enoyl-CoA_hydra/iso"/>
</dbReference>
<dbReference type="Proteomes" id="UP000325003">
    <property type="component" value="Unassembled WGS sequence"/>
</dbReference>
<dbReference type="SUPFAM" id="SSF52096">
    <property type="entry name" value="ClpP/crotonase"/>
    <property type="match status" value="1"/>
</dbReference>
<evidence type="ECO:0000256" key="3">
    <source>
        <dbReference type="ARBA" id="ARBA00023239"/>
    </source>
</evidence>
<keyword evidence="3" id="KW-0456">Lyase</keyword>
<dbReference type="PANTHER" id="PTHR11941:SF169">
    <property type="entry name" value="(7AS)-7A-METHYL-1,5-DIOXO-2,3,5,6,7,7A-HEXAHYDRO-1H-INDENE-CARBOXYL-COA HYDROLASE"/>
    <property type="match status" value="1"/>
</dbReference>
<dbReference type="EMBL" id="VUJV01000006">
    <property type="protein sequence ID" value="KAA1416832.1"/>
    <property type="molecule type" value="Genomic_DNA"/>
</dbReference>
<protein>
    <submittedName>
        <fullName evidence="5">Enoyl-CoA hydratase/isomerase family protein</fullName>
    </submittedName>
</protein>
<dbReference type="CDD" id="cd06558">
    <property type="entry name" value="crotonase-like"/>
    <property type="match status" value="1"/>
</dbReference>
<name>A0A5B1L881_9ACTN</name>
<sequence length="259" mass="26927">MTPEELAHAGLDLAVDGVVATITLNRPEVRNAQVPRMWAGIARILRELGDDVRVVVVRGAGGTFSAGLDLSLLDPAKPEEDGNFIATLGLPDQAIIDQIGIYQEPFALLASPRFITIAVVEGHAIGAGFQLALSCDLRIVADDARFCMKEPALGLVPDLVGTKPLVEAVGYARALEICASARIVSGAEAGEIGIAQVVAPASELDGALAAMVDAVTAHAHGAVTATKQLLQDAPSRSLDDQRLAERTAQVGRFRALAGG</sequence>
<dbReference type="InterPro" id="IPR018376">
    <property type="entry name" value="Enoyl-CoA_hyd/isom_CS"/>
</dbReference>
<evidence type="ECO:0000256" key="2">
    <source>
        <dbReference type="ARBA" id="ARBA00023098"/>
    </source>
</evidence>
<dbReference type="GO" id="GO:0016829">
    <property type="term" value="F:lyase activity"/>
    <property type="evidence" value="ECO:0007669"/>
    <property type="project" value="UniProtKB-KW"/>
</dbReference>
<dbReference type="GO" id="GO:0006635">
    <property type="term" value="P:fatty acid beta-oxidation"/>
    <property type="evidence" value="ECO:0007669"/>
    <property type="project" value="TreeGrafter"/>
</dbReference>
<accession>A0A5B1L881</accession>
<dbReference type="Pfam" id="PF00378">
    <property type="entry name" value="ECH_1"/>
    <property type="match status" value="1"/>
</dbReference>
<dbReference type="AlphaFoldDB" id="A0A5B1L881"/>
<comment type="similarity">
    <text evidence="1 4">Belongs to the enoyl-CoA hydratase/isomerase family.</text>
</comment>
<dbReference type="Gene3D" id="3.90.226.10">
    <property type="entry name" value="2-enoyl-CoA Hydratase, Chain A, domain 1"/>
    <property type="match status" value="1"/>
</dbReference>
<keyword evidence="6" id="KW-1185">Reference proteome</keyword>
<dbReference type="PANTHER" id="PTHR11941">
    <property type="entry name" value="ENOYL-COA HYDRATASE-RELATED"/>
    <property type="match status" value="1"/>
</dbReference>
<dbReference type="InterPro" id="IPR014748">
    <property type="entry name" value="Enoyl-CoA_hydra_C"/>
</dbReference>
<reference evidence="5 6" key="2">
    <citation type="submission" date="2019-09" db="EMBL/GenBank/DDBJ databases">
        <authorList>
            <person name="Jin C."/>
        </authorList>
    </citation>
    <scope>NUCLEOTIDE SEQUENCE [LARGE SCALE GENOMIC DNA]</scope>
    <source>
        <strain evidence="5 6">BN130099</strain>
    </source>
</reference>
<gene>
    <name evidence="5" type="ORF">F0U44_16730</name>
</gene>
<evidence type="ECO:0000256" key="1">
    <source>
        <dbReference type="ARBA" id="ARBA00005254"/>
    </source>
</evidence>
<organism evidence="5 6">
    <name type="scientific">Nocardioides humilatus</name>
    <dbReference type="NCBI Taxonomy" id="2607660"/>
    <lineage>
        <taxon>Bacteria</taxon>
        <taxon>Bacillati</taxon>
        <taxon>Actinomycetota</taxon>
        <taxon>Actinomycetes</taxon>
        <taxon>Propionibacteriales</taxon>
        <taxon>Nocardioidaceae</taxon>
        <taxon>Nocardioides</taxon>
    </lineage>
</organism>
<evidence type="ECO:0000313" key="6">
    <source>
        <dbReference type="Proteomes" id="UP000325003"/>
    </source>
</evidence>
<dbReference type="InterPro" id="IPR029045">
    <property type="entry name" value="ClpP/crotonase-like_dom_sf"/>
</dbReference>
<proteinExistence type="inferred from homology"/>
<keyword evidence="2" id="KW-0443">Lipid metabolism</keyword>
<evidence type="ECO:0000313" key="5">
    <source>
        <dbReference type="EMBL" id="KAA1416832.1"/>
    </source>
</evidence>
<evidence type="ECO:0000256" key="4">
    <source>
        <dbReference type="RuleBase" id="RU003707"/>
    </source>
</evidence>
<keyword evidence="5" id="KW-0413">Isomerase</keyword>
<dbReference type="RefSeq" id="WP_149729502.1">
    <property type="nucleotide sequence ID" value="NZ_VUJV01000006.1"/>
</dbReference>
<comment type="caution">
    <text evidence="5">The sequence shown here is derived from an EMBL/GenBank/DDBJ whole genome shotgun (WGS) entry which is preliminary data.</text>
</comment>
<dbReference type="GO" id="GO:0016853">
    <property type="term" value="F:isomerase activity"/>
    <property type="evidence" value="ECO:0007669"/>
    <property type="project" value="UniProtKB-KW"/>
</dbReference>
<reference evidence="5 6" key="1">
    <citation type="submission" date="2019-09" db="EMBL/GenBank/DDBJ databases">
        <title>Nocardioides panacisoli sp. nov., isolated from the soil of a ginseng field.</title>
        <authorList>
            <person name="Cho C."/>
        </authorList>
    </citation>
    <scope>NUCLEOTIDE SEQUENCE [LARGE SCALE GENOMIC DNA]</scope>
    <source>
        <strain evidence="5 6">BN130099</strain>
    </source>
</reference>
<dbReference type="Gene3D" id="1.10.12.10">
    <property type="entry name" value="Lyase 2-enoyl-coa Hydratase, Chain A, domain 2"/>
    <property type="match status" value="1"/>
</dbReference>
<dbReference type="PROSITE" id="PS00166">
    <property type="entry name" value="ENOYL_COA_HYDRATASE"/>
    <property type="match status" value="1"/>
</dbReference>